<dbReference type="RefSeq" id="WP_121934797.1">
    <property type="nucleotide sequence ID" value="NZ_RDOJ01000010.1"/>
</dbReference>
<organism evidence="1 2">
    <name type="scientific">Faecalibacter macacae</name>
    <dbReference type="NCBI Taxonomy" id="1859289"/>
    <lineage>
        <taxon>Bacteria</taxon>
        <taxon>Pseudomonadati</taxon>
        <taxon>Bacteroidota</taxon>
        <taxon>Flavobacteriia</taxon>
        <taxon>Flavobacteriales</taxon>
        <taxon>Weeksellaceae</taxon>
        <taxon>Faecalibacter</taxon>
    </lineage>
</organism>
<comment type="caution">
    <text evidence="1">The sequence shown here is derived from an EMBL/GenBank/DDBJ whole genome shotgun (WGS) entry which is preliminary data.</text>
</comment>
<dbReference type="OrthoDB" id="9775346at2"/>
<dbReference type="PANTHER" id="PTHR34070:SF1">
    <property type="entry name" value="DNA ALKYLATION REPAIR PROTEIN"/>
    <property type="match status" value="1"/>
</dbReference>
<sequence>MIVNEIKTALHDLSDAEKISVYQRFFKTGKGEYGEGDTFLGITVPNQRLVAKEYYNQVSLKEIKELLSFDIHEYRLTALLMLVAKYEKSKDVNFQKEIVDFYLSQTSRINNWDLVDTSCYKILGHYCYHLNEEHFLFDLAKSEDLWEKRIAIVSTMYFIKKKSLDIVTEIVLMNMNHPHDLMHKANGWMLREMGKKDEEMLTLFLDVNATRLPRTSLRYALEKLIPELKEYYMKLK</sequence>
<dbReference type="Gene3D" id="1.25.10.90">
    <property type="match status" value="1"/>
</dbReference>
<dbReference type="InterPro" id="IPR016024">
    <property type="entry name" value="ARM-type_fold"/>
</dbReference>
<reference evidence="1 2" key="1">
    <citation type="submission" date="2018-10" db="EMBL/GenBank/DDBJ databases">
        <authorList>
            <person name="Chen X."/>
        </authorList>
    </citation>
    <scope>NUCLEOTIDE SEQUENCE [LARGE SCALE GENOMIC DNA]</scope>
    <source>
        <strain evidence="1 2">YIM 102668</strain>
    </source>
</reference>
<dbReference type="AlphaFoldDB" id="A0A3L9M8G1"/>
<evidence type="ECO:0000313" key="1">
    <source>
        <dbReference type="EMBL" id="RLZ09278.1"/>
    </source>
</evidence>
<name>A0A3L9M8G1_9FLAO</name>
<dbReference type="EMBL" id="RDOJ01000010">
    <property type="protein sequence ID" value="RLZ09278.1"/>
    <property type="molecule type" value="Genomic_DNA"/>
</dbReference>
<keyword evidence="2" id="KW-1185">Reference proteome</keyword>
<gene>
    <name evidence="1" type="ORF">EAH69_08635</name>
</gene>
<protein>
    <submittedName>
        <fullName evidence="1">DNA alkylation repair protein</fullName>
    </submittedName>
</protein>
<dbReference type="InterPro" id="IPR014825">
    <property type="entry name" value="DNA_alkylation"/>
</dbReference>
<dbReference type="PANTHER" id="PTHR34070">
    <property type="entry name" value="ARMADILLO-TYPE FOLD"/>
    <property type="match status" value="1"/>
</dbReference>
<dbReference type="Pfam" id="PF08713">
    <property type="entry name" value="DNA_alkylation"/>
    <property type="match status" value="1"/>
</dbReference>
<proteinExistence type="predicted"/>
<accession>A0A3L9M8G1</accession>
<dbReference type="SUPFAM" id="SSF48371">
    <property type="entry name" value="ARM repeat"/>
    <property type="match status" value="1"/>
</dbReference>
<dbReference type="Proteomes" id="UP000275348">
    <property type="component" value="Unassembled WGS sequence"/>
</dbReference>
<dbReference type="CDD" id="cd06561">
    <property type="entry name" value="AlkD_like"/>
    <property type="match status" value="1"/>
</dbReference>
<evidence type="ECO:0000313" key="2">
    <source>
        <dbReference type="Proteomes" id="UP000275348"/>
    </source>
</evidence>